<sequence>MVLASDSATTLTQTRSDGSIDVVNIYNNADKLFDLQKALPIGAITWGLGNIGPASMSTLAKDLRHRFTSSDDARWSVRPGSYSMQDVSRLVEEFLFDERYEPLHRGVAAHELPSLGFLTAGYSAGADHPQIFHLSIEGGRATSTEVLTGEAGAMWWGQPEAIARLLNGVSLDTGPALINLGLEPSQAPTVAAQLRDQLATRIVSPAMPIQDAVELAQFLVYTTIQFVRFTPGNPTVGGPIDIATITKHEGFKWVARKHYYDHDLNPPQETT</sequence>
<name>A0A3Q9V206_9MICO</name>
<evidence type="ECO:0000313" key="1">
    <source>
        <dbReference type="EMBL" id="AZZ53382.1"/>
    </source>
</evidence>
<dbReference type="Proteomes" id="UP000285317">
    <property type="component" value="Chromosome"/>
</dbReference>
<dbReference type="EMBL" id="CP028137">
    <property type="protein sequence ID" value="AZZ53382.1"/>
    <property type="molecule type" value="Genomic_DNA"/>
</dbReference>
<proteinExistence type="predicted"/>
<organism evidence="1 2">
    <name type="scientific">Rathayibacter festucae DSM 15932</name>
    <dbReference type="NCBI Taxonomy" id="1328866"/>
    <lineage>
        <taxon>Bacteria</taxon>
        <taxon>Bacillati</taxon>
        <taxon>Actinomycetota</taxon>
        <taxon>Actinomycetes</taxon>
        <taxon>Micrococcales</taxon>
        <taxon>Microbacteriaceae</taxon>
        <taxon>Rathayibacter</taxon>
    </lineage>
</organism>
<reference evidence="2" key="1">
    <citation type="submission" date="2018-03" db="EMBL/GenBank/DDBJ databases">
        <title>Bacteriophage NCPPB3778 and a type I-E CRISPR drive the evolution of the US Biological Select Agent, Rathayibacter toxicus.</title>
        <authorList>
            <person name="Davis E.W.II."/>
            <person name="Tabima J.F."/>
            <person name="Weisberg A.J."/>
            <person name="Dantas Lopes L."/>
            <person name="Wiseman M.S."/>
            <person name="Wiseman M.S."/>
            <person name="Pupko T."/>
            <person name="Belcher M.S."/>
            <person name="Sechler A.J."/>
            <person name="Tancos M.A."/>
            <person name="Schroeder B.K."/>
            <person name="Murray T.D."/>
            <person name="Luster D.G."/>
            <person name="Schneider W.L."/>
            <person name="Rogers E."/>
            <person name="Andreote F.D."/>
            <person name="Grunwald N.J."/>
            <person name="Putnam M.L."/>
            <person name="Chang J.H."/>
        </authorList>
    </citation>
    <scope>NUCLEOTIDE SEQUENCE [LARGE SCALE GENOMIC DNA]</scope>
    <source>
        <strain evidence="2">DSM 15932</strain>
    </source>
</reference>
<gene>
    <name evidence="1" type="ORF">C1I64_15960</name>
</gene>
<dbReference type="AlphaFoldDB" id="A0A3Q9V206"/>
<evidence type="ECO:0000313" key="2">
    <source>
        <dbReference type="Proteomes" id="UP000285317"/>
    </source>
</evidence>
<dbReference type="KEGG" id="rfs:C1I64_15960"/>
<accession>A0A3Q9V206</accession>
<protein>
    <submittedName>
        <fullName evidence="1">Uncharacterized protein</fullName>
    </submittedName>
</protein>